<keyword evidence="3" id="KW-1185">Reference proteome</keyword>
<evidence type="ECO:0000313" key="2">
    <source>
        <dbReference type="EMBL" id="TNN35692.1"/>
    </source>
</evidence>
<reference evidence="2 3" key="1">
    <citation type="submission" date="2019-03" db="EMBL/GenBank/DDBJ databases">
        <title>First draft genome of Liparis tanakae, snailfish: a comprehensive survey of snailfish specific genes.</title>
        <authorList>
            <person name="Kim W."/>
            <person name="Song I."/>
            <person name="Jeong J.-H."/>
            <person name="Kim D."/>
            <person name="Kim S."/>
            <person name="Ryu S."/>
            <person name="Song J.Y."/>
            <person name="Lee S.K."/>
        </authorList>
    </citation>
    <scope>NUCLEOTIDE SEQUENCE [LARGE SCALE GENOMIC DNA]</scope>
    <source>
        <tissue evidence="2">Muscle</tissue>
    </source>
</reference>
<name>A0A4Z2F5C6_9TELE</name>
<dbReference type="AlphaFoldDB" id="A0A4Z2F5C6"/>
<accession>A0A4Z2F5C6</accession>
<proteinExistence type="predicted"/>
<dbReference type="EMBL" id="SRLO01001724">
    <property type="protein sequence ID" value="TNN35692.1"/>
    <property type="molecule type" value="Genomic_DNA"/>
</dbReference>
<comment type="caution">
    <text evidence="2">The sequence shown here is derived from an EMBL/GenBank/DDBJ whole genome shotgun (WGS) entry which is preliminary data.</text>
</comment>
<evidence type="ECO:0000256" key="1">
    <source>
        <dbReference type="SAM" id="MobiDB-lite"/>
    </source>
</evidence>
<feature type="region of interest" description="Disordered" evidence="1">
    <location>
        <begin position="1"/>
        <end position="80"/>
    </location>
</feature>
<organism evidence="2 3">
    <name type="scientific">Liparis tanakae</name>
    <name type="common">Tanaka's snailfish</name>
    <dbReference type="NCBI Taxonomy" id="230148"/>
    <lineage>
        <taxon>Eukaryota</taxon>
        <taxon>Metazoa</taxon>
        <taxon>Chordata</taxon>
        <taxon>Craniata</taxon>
        <taxon>Vertebrata</taxon>
        <taxon>Euteleostomi</taxon>
        <taxon>Actinopterygii</taxon>
        <taxon>Neopterygii</taxon>
        <taxon>Teleostei</taxon>
        <taxon>Neoteleostei</taxon>
        <taxon>Acanthomorphata</taxon>
        <taxon>Eupercaria</taxon>
        <taxon>Perciformes</taxon>
        <taxon>Cottioidei</taxon>
        <taxon>Cottales</taxon>
        <taxon>Liparidae</taxon>
        <taxon>Liparis</taxon>
    </lineage>
</organism>
<evidence type="ECO:0000313" key="3">
    <source>
        <dbReference type="Proteomes" id="UP000314294"/>
    </source>
</evidence>
<dbReference type="Proteomes" id="UP000314294">
    <property type="component" value="Unassembled WGS sequence"/>
</dbReference>
<sequence>MTNPVEHPFQYVPSRPGCGVPVGGPHMAETQTLVQQVGSGHVRRGSQGQGGISTSDGELHDLSSQQRADSEPPVASVDRHPLQLNGASRFLLANRCYNTHHSVLQHRYPQTAVLKKNARTFGGLN</sequence>
<feature type="compositionally biased region" description="Polar residues" evidence="1">
    <location>
        <begin position="29"/>
        <end position="38"/>
    </location>
</feature>
<gene>
    <name evidence="2" type="ORF">EYF80_054143</name>
</gene>
<protein>
    <submittedName>
        <fullName evidence="2">Uncharacterized protein</fullName>
    </submittedName>
</protein>
<feature type="compositionally biased region" description="Polar residues" evidence="1">
    <location>
        <begin position="52"/>
        <end position="67"/>
    </location>
</feature>